<dbReference type="InterPro" id="IPR029044">
    <property type="entry name" value="Nucleotide-diphossugar_trans"/>
</dbReference>
<dbReference type="PANTHER" id="PTHR43179:SF7">
    <property type="entry name" value="RHAMNOSYLTRANSFERASE WBBL"/>
    <property type="match status" value="1"/>
</dbReference>
<protein>
    <submittedName>
        <fullName evidence="2">Glycosyltransferase family 2 protein</fullName>
        <ecNumber evidence="2">2.4.-.-</ecNumber>
    </submittedName>
    <submittedName>
        <fullName evidence="1">Putative glycosyltransferase</fullName>
    </submittedName>
</protein>
<gene>
    <name evidence="1" type="ORF">RradSPS_0232</name>
    <name evidence="2" type="ORF">SIL72_02685</name>
</gene>
<evidence type="ECO:0000313" key="2">
    <source>
        <dbReference type="EMBL" id="MDX5892928.1"/>
    </source>
</evidence>
<dbReference type="Pfam" id="PF13641">
    <property type="entry name" value="Glyco_tranf_2_3"/>
    <property type="match status" value="1"/>
</dbReference>
<dbReference type="PANTHER" id="PTHR43179">
    <property type="entry name" value="RHAMNOSYLTRANSFERASE WBBL"/>
    <property type="match status" value="1"/>
</dbReference>
<keyword evidence="2" id="KW-0328">Glycosyltransferase</keyword>
<evidence type="ECO:0000313" key="3">
    <source>
        <dbReference type="Proteomes" id="UP000025229"/>
    </source>
</evidence>
<dbReference type="AlphaFoldDB" id="A0A023X0I5"/>
<dbReference type="EMBL" id="JAWXXX010000001">
    <property type="protein sequence ID" value="MDX5892928.1"/>
    <property type="molecule type" value="Genomic_DNA"/>
</dbReference>
<dbReference type="Proteomes" id="UP000025229">
    <property type="component" value="Chromosome"/>
</dbReference>
<dbReference type="HOGENOM" id="CLU_023845_0_1_11"/>
<keyword evidence="1" id="KW-0808">Transferase</keyword>
<dbReference type="OrthoDB" id="9771846at2"/>
<reference evidence="2" key="2">
    <citation type="submission" date="2023-11" db="EMBL/GenBank/DDBJ databases">
        <title>MicrobeMod: A computational toolkit for identifying prokaryotic methylation and restriction-modification with nanopore sequencing.</title>
        <authorList>
            <person name="Crits-Christoph A."/>
            <person name="Kang S.C."/>
            <person name="Lee H."/>
            <person name="Ostrov N."/>
        </authorList>
    </citation>
    <scope>NUCLEOTIDE SEQUENCE</scope>
    <source>
        <strain evidence="2">ATCC 51242</strain>
    </source>
</reference>
<dbReference type="STRING" id="42256.RradSPS_0232"/>
<dbReference type="EC" id="2.4.-.-" evidence="2"/>
<dbReference type="CDD" id="cd04186">
    <property type="entry name" value="GT_2_like_c"/>
    <property type="match status" value="1"/>
</dbReference>
<sequence length="301" mass="32412">MKFSAVLVNYAGSWDMLSACLKSLERDAAATPGVELEAIVVDNDDRPARPQELPAGAVVIGAGRNLGFARAVNRGIVASTGEVIVLVNPDSLVKPGFFRYFGELFSGDASVGIAGPRILDADGTVQLSARREISLVSGLLGRTSLLTRLFPKSRLVRKQFPTDRPDDSPSEVDWVSGACLLVRREALKAAGLLDERFFMYFEDADLCRRVRARGYRVLYAPAVRVVHDAGGSTPSKPLATLRLHRSAFLYHRKHGSSGPLGLATVLVALGLLARTAAKLAAYALSRLRKENRNGGRTSGPD</sequence>
<dbReference type="SUPFAM" id="SSF53448">
    <property type="entry name" value="Nucleotide-diphospho-sugar transferases"/>
    <property type="match status" value="1"/>
</dbReference>
<organism evidence="1 3">
    <name type="scientific">Rubrobacter radiotolerans</name>
    <name type="common">Arthrobacter radiotolerans</name>
    <dbReference type="NCBI Taxonomy" id="42256"/>
    <lineage>
        <taxon>Bacteria</taxon>
        <taxon>Bacillati</taxon>
        <taxon>Actinomycetota</taxon>
        <taxon>Rubrobacteria</taxon>
        <taxon>Rubrobacterales</taxon>
        <taxon>Rubrobacteraceae</taxon>
        <taxon>Rubrobacter</taxon>
    </lineage>
</organism>
<dbReference type="RefSeq" id="WP_051589182.1">
    <property type="nucleotide sequence ID" value="NZ_CP007514.1"/>
</dbReference>
<dbReference type="eggNOG" id="COG1216">
    <property type="taxonomic scope" value="Bacteria"/>
</dbReference>
<dbReference type="Proteomes" id="UP001281130">
    <property type="component" value="Unassembled WGS sequence"/>
</dbReference>
<proteinExistence type="predicted"/>
<dbReference type="KEGG" id="rrd:RradSPS_0232"/>
<dbReference type="Gene3D" id="3.90.550.10">
    <property type="entry name" value="Spore Coat Polysaccharide Biosynthesis Protein SpsA, Chain A"/>
    <property type="match status" value="1"/>
</dbReference>
<accession>A0A023X0I5</accession>
<dbReference type="GO" id="GO:0016757">
    <property type="term" value="F:glycosyltransferase activity"/>
    <property type="evidence" value="ECO:0007669"/>
    <property type="project" value="UniProtKB-KW"/>
</dbReference>
<reference evidence="1 3" key="1">
    <citation type="submission" date="2014-03" db="EMBL/GenBank/DDBJ databases">
        <title>Complete genome sequence of the Radio-Resistant Rubrobacter radiotolerans RSPS-4.</title>
        <authorList>
            <person name="Egas C.C."/>
            <person name="Barroso C.C."/>
            <person name="Froufe H.J.C."/>
            <person name="Pacheco J.J."/>
            <person name="Albuquerque L.L."/>
            <person name="da Costa M.M.S."/>
        </authorList>
    </citation>
    <scope>NUCLEOTIDE SEQUENCE [LARGE SCALE GENOMIC DNA]</scope>
    <source>
        <strain evidence="1 3">RSPS-4</strain>
    </source>
</reference>
<dbReference type="EMBL" id="CP007514">
    <property type="protein sequence ID" value="AHY45515.1"/>
    <property type="molecule type" value="Genomic_DNA"/>
</dbReference>
<keyword evidence="3" id="KW-1185">Reference proteome</keyword>
<evidence type="ECO:0000313" key="1">
    <source>
        <dbReference type="EMBL" id="AHY45515.1"/>
    </source>
</evidence>
<name>A0A023X0I5_RUBRA</name>